<dbReference type="Gene3D" id="3.40.50.1820">
    <property type="entry name" value="alpha/beta hydrolase"/>
    <property type="match status" value="1"/>
</dbReference>
<evidence type="ECO:0000313" key="3">
    <source>
        <dbReference type="Proteomes" id="UP001318040"/>
    </source>
</evidence>
<dbReference type="AlphaFoldDB" id="A0AAJ7XI10"/>
<sequence length="434" mass="46521">MASEMQEIQITEAKPLLLEKDAAGGPEVTGQPFQDINCQEHDVETAYGVLHVTVRGSPKANKPVILTYHDMGLNHKSCFNTLFNYEDMQEISKHFAIYHIDAPGQQEGAAQFPNGYQYPSMDQLAEMLPSIATHFSLRSIIGIGVGAGANILARFALQHPELLEGLVLINIDPCAKGWIDWATAKLSEFTSTLSDILMSHHFSQEELLNNHDLIETYRQHMAQDINQYNLSLFLHAYDSRRDLEVYRPVQGAVGTSVKTITCPVMLVVGDTSPAVDAVVECNSRLDPTNTSLLKMADCGGLPQVVQPGKLTEAFKYFLQGMGYIPYVVDRRMSAGAVPSLSMTRLARSRTASNSSVSSADGGGGGGGGASTGRQRGHARSQSEGSDSSSPAQQPSSGAADNHDSHNHQHERAAGGAAAAGSPPSGAGHTMEVSC</sequence>
<proteinExistence type="inferred from homology"/>
<evidence type="ECO:0000256" key="2">
    <source>
        <dbReference type="SAM" id="MobiDB-lite"/>
    </source>
</evidence>
<protein>
    <submittedName>
        <fullName evidence="4 5">Protein NDRG3 isoform X1</fullName>
    </submittedName>
</protein>
<feature type="compositionally biased region" description="Low complexity" evidence="2">
    <location>
        <begin position="384"/>
        <end position="399"/>
    </location>
</feature>
<accession>A0AAJ7XI10</accession>
<feature type="compositionally biased region" description="Low complexity" evidence="2">
    <location>
        <begin position="413"/>
        <end position="427"/>
    </location>
</feature>
<dbReference type="FunFam" id="3.40.50.1820:FF:000006">
    <property type="entry name" value="NDRG family member 3"/>
    <property type="match status" value="1"/>
</dbReference>
<feature type="compositionally biased region" description="Low complexity" evidence="2">
    <location>
        <begin position="348"/>
        <end position="359"/>
    </location>
</feature>
<comment type="similarity">
    <text evidence="1">Belongs to the NDRG family.</text>
</comment>
<dbReference type="RefSeq" id="XP_032834908.1">
    <property type="nucleotide sequence ID" value="XM_032979017.1"/>
</dbReference>
<dbReference type="Proteomes" id="UP001318040">
    <property type="component" value="Chromosome 69"/>
</dbReference>
<dbReference type="KEGG" id="pmrn:116957078"/>
<dbReference type="InterPro" id="IPR004142">
    <property type="entry name" value="NDRG"/>
</dbReference>
<feature type="compositionally biased region" description="Gly residues" evidence="2">
    <location>
        <begin position="360"/>
        <end position="370"/>
    </location>
</feature>
<evidence type="ECO:0000313" key="4">
    <source>
        <dbReference type="RefSeq" id="XP_032834907.1"/>
    </source>
</evidence>
<dbReference type="PANTHER" id="PTHR11034">
    <property type="entry name" value="N-MYC DOWNSTREAM REGULATED"/>
    <property type="match status" value="1"/>
</dbReference>
<evidence type="ECO:0000256" key="1">
    <source>
        <dbReference type="ARBA" id="ARBA00005598"/>
    </source>
</evidence>
<dbReference type="InterPro" id="IPR029058">
    <property type="entry name" value="AB_hydrolase_fold"/>
</dbReference>
<feature type="compositionally biased region" description="Basic and acidic residues" evidence="2">
    <location>
        <begin position="400"/>
        <end position="412"/>
    </location>
</feature>
<keyword evidence="3" id="KW-1185">Reference proteome</keyword>
<dbReference type="SUPFAM" id="SSF53474">
    <property type="entry name" value="alpha/beta-Hydrolases"/>
    <property type="match status" value="1"/>
</dbReference>
<feature type="region of interest" description="Disordered" evidence="2">
    <location>
        <begin position="348"/>
        <end position="434"/>
    </location>
</feature>
<name>A0AAJ7XI10_PETMA</name>
<gene>
    <name evidence="4 5" type="primary">NDRG3</name>
</gene>
<reference evidence="4 5" key="1">
    <citation type="submission" date="2025-04" db="UniProtKB">
        <authorList>
            <consortium name="RefSeq"/>
        </authorList>
    </citation>
    <scope>IDENTIFICATION</scope>
    <source>
        <tissue evidence="4 5">Sperm</tissue>
    </source>
</reference>
<organism evidence="3 4">
    <name type="scientific">Petromyzon marinus</name>
    <name type="common">Sea lamprey</name>
    <dbReference type="NCBI Taxonomy" id="7757"/>
    <lineage>
        <taxon>Eukaryota</taxon>
        <taxon>Metazoa</taxon>
        <taxon>Chordata</taxon>
        <taxon>Craniata</taxon>
        <taxon>Vertebrata</taxon>
        <taxon>Cyclostomata</taxon>
        <taxon>Hyperoartia</taxon>
        <taxon>Petromyzontiformes</taxon>
        <taxon>Petromyzontidae</taxon>
        <taxon>Petromyzon</taxon>
    </lineage>
</organism>
<dbReference type="Pfam" id="PF03096">
    <property type="entry name" value="Ndr"/>
    <property type="match status" value="1"/>
</dbReference>
<evidence type="ECO:0000313" key="5">
    <source>
        <dbReference type="RefSeq" id="XP_032834908.1"/>
    </source>
</evidence>
<dbReference type="RefSeq" id="XP_032834907.1">
    <property type="nucleotide sequence ID" value="XM_032979016.1"/>
</dbReference>